<dbReference type="RefSeq" id="WP_184933558.1">
    <property type="nucleotide sequence ID" value="NZ_JACHJV010000001.1"/>
</dbReference>
<keyword evidence="2" id="KW-1185">Reference proteome</keyword>
<dbReference type="Proteomes" id="UP000540506">
    <property type="component" value="Unassembled WGS sequence"/>
</dbReference>
<evidence type="ECO:0000313" key="2">
    <source>
        <dbReference type="Proteomes" id="UP000540506"/>
    </source>
</evidence>
<dbReference type="EMBL" id="JACHJV010000001">
    <property type="protein sequence ID" value="MBB4921186.1"/>
    <property type="molecule type" value="Genomic_DNA"/>
</dbReference>
<dbReference type="AlphaFoldDB" id="A0A7W7QWQ4"/>
<gene>
    <name evidence="1" type="ORF">FHR34_000179</name>
</gene>
<protein>
    <submittedName>
        <fullName evidence="1">Uncharacterized protein</fullName>
    </submittedName>
</protein>
<comment type="caution">
    <text evidence="1">The sequence shown here is derived from an EMBL/GenBank/DDBJ whole genome shotgun (WGS) entry which is preliminary data.</text>
</comment>
<reference evidence="1 2" key="1">
    <citation type="submission" date="2020-08" db="EMBL/GenBank/DDBJ databases">
        <title>Sequencing the genomes of 1000 actinobacteria strains.</title>
        <authorList>
            <person name="Klenk H.-P."/>
        </authorList>
    </citation>
    <scope>NUCLEOTIDE SEQUENCE [LARGE SCALE GENOMIC DNA]</scope>
    <source>
        <strain evidence="1 2">DSM 41654</strain>
    </source>
</reference>
<proteinExistence type="predicted"/>
<name>A0A7W7QWQ4_KITKI</name>
<accession>A0A7W7QWQ4</accession>
<sequence length="697" mass="76472">MPDTPLRPLGIEGIEDLVRDCWVRATDPGGRRPDRELPIVVLLGRHGSGKTAVLRYLGRRAATAPQAGHDFASGRLRPHEVVARLAFRLALTSRRLHFPRLTHGLIAVDPDLRLDVTSPDRARRQLEKRMHEARQISSGLLGDALSEGVGLLNDLGVIPVPGAGLMAAVLFRGIGPRLLNSVSRSGLEWYGGGNGSAPLDALIALNERGRSEDPADQEQVDRLLCAAFLADLRAAYRRRGTPGRDRNCLVVLDNIDHGGGTRFLGMLLEVRQAQDRRDGGDGDPLLTVASASTARAVPGPFDPGPAGLRIRAPHQASYADWRAGIPQAPADSSWNWYAVQLPDLTAGQVSRLAEGIAPRLPEATPLVHRLTYGHPWSVLRMQRAAARMIDRPDADVRLRGILDSGPLVQDLAEAMPQAPRMTLRQDALHYLLQGLEDDQLAGLVSCAASRDMESAVNSPLLADFSPRIRETLLEETAQRLWLVTPLTEDAGTRGGRGSHYLPATGRTAHPHPLPDALVLQPWLSLLLLRELAARPAEGPYPDWESAHQRLHAWHAARRPAHLLNTHYHQLALGQVEEVIAHLELRLHTLPTEAWLYELYAITAAPQRDPVDASVSASERADRLARELAPDAFRHHRALALLVTALWLAVDPRNRLPNARPELNFTISASFRDLAWHTDDANSAVLRSEAARFEIHSA</sequence>
<evidence type="ECO:0000313" key="1">
    <source>
        <dbReference type="EMBL" id="MBB4921186.1"/>
    </source>
</evidence>
<organism evidence="1 2">
    <name type="scientific">Kitasatospora kifunensis</name>
    <name type="common">Streptomyces kifunensis</name>
    <dbReference type="NCBI Taxonomy" id="58351"/>
    <lineage>
        <taxon>Bacteria</taxon>
        <taxon>Bacillati</taxon>
        <taxon>Actinomycetota</taxon>
        <taxon>Actinomycetes</taxon>
        <taxon>Kitasatosporales</taxon>
        <taxon>Streptomycetaceae</taxon>
        <taxon>Kitasatospora</taxon>
    </lineage>
</organism>